<gene>
    <name evidence="2" type="ORF">G4B88_012401</name>
</gene>
<dbReference type="CDD" id="cd07816">
    <property type="entry name" value="Bet_v1-like"/>
    <property type="match status" value="1"/>
</dbReference>
<dbReference type="PANTHER" id="PTHR31907">
    <property type="entry name" value="MLP-LIKE PROTEIN 423"/>
    <property type="match status" value="1"/>
</dbReference>
<keyword evidence="3" id="KW-1185">Reference proteome</keyword>
<evidence type="ECO:0000259" key="1">
    <source>
        <dbReference type="SMART" id="SM01037"/>
    </source>
</evidence>
<dbReference type="InterPro" id="IPR051761">
    <property type="entry name" value="MLP-like_ligand-binding"/>
</dbReference>
<organism evidence="2 3">
    <name type="scientific">Cannabis sativa</name>
    <name type="common">Hemp</name>
    <name type="synonym">Marijuana</name>
    <dbReference type="NCBI Taxonomy" id="3483"/>
    <lineage>
        <taxon>Eukaryota</taxon>
        <taxon>Viridiplantae</taxon>
        <taxon>Streptophyta</taxon>
        <taxon>Embryophyta</taxon>
        <taxon>Tracheophyta</taxon>
        <taxon>Spermatophyta</taxon>
        <taxon>Magnoliopsida</taxon>
        <taxon>eudicotyledons</taxon>
        <taxon>Gunneridae</taxon>
        <taxon>Pentapetalae</taxon>
        <taxon>rosids</taxon>
        <taxon>fabids</taxon>
        <taxon>Rosales</taxon>
        <taxon>Cannabaceae</taxon>
        <taxon>Cannabis</taxon>
    </lineage>
</organism>
<dbReference type="InterPro" id="IPR023393">
    <property type="entry name" value="START-like_dom_sf"/>
</dbReference>
<dbReference type="AlphaFoldDB" id="A0A7J6I5K7"/>
<dbReference type="SMART" id="SM01037">
    <property type="entry name" value="Bet_v_1"/>
    <property type="match status" value="1"/>
</dbReference>
<feature type="domain" description="Bet v I/Major latex protein" evidence="1">
    <location>
        <begin position="8"/>
        <end position="135"/>
    </location>
</feature>
<accession>A0A7J6I5K7</accession>
<dbReference type="Gene3D" id="3.30.530.20">
    <property type="match status" value="1"/>
</dbReference>
<dbReference type="GO" id="GO:0006952">
    <property type="term" value="P:defense response"/>
    <property type="evidence" value="ECO:0007669"/>
    <property type="project" value="InterPro"/>
</dbReference>
<dbReference type="EMBL" id="JAATIQ010000007">
    <property type="protein sequence ID" value="KAF4402616.1"/>
    <property type="molecule type" value="Genomic_DNA"/>
</dbReference>
<dbReference type="SUPFAM" id="SSF55961">
    <property type="entry name" value="Bet v1-like"/>
    <property type="match status" value="1"/>
</dbReference>
<protein>
    <recommendedName>
        <fullName evidence="1">Bet v I/Major latex protein domain-containing protein</fullName>
    </recommendedName>
</protein>
<comment type="caution">
    <text evidence="2">The sequence shown here is derived from an EMBL/GenBank/DDBJ whole genome shotgun (WGS) entry which is preliminary data.</text>
</comment>
<dbReference type="Proteomes" id="UP000583929">
    <property type="component" value="Unassembled WGS sequence"/>
</dbReference>
<evidence type="ECO:0000313" key="2">
    <source>
        <dbReference type="EMBL" id="KAF4402616.1"/>
    </source>
</evidence>
<sequence length="135" mass="15367">MTSSSSSDLFGTLETNVEIKAEAQKFHHIFKHTPHHVSNVSQNIIHGCELHEGEWGTEGSTISWTYFHDGEKKVAKQIIEAIDDEKNSITFKVIEGDLLEHFKSFKATLKVTPKEYEKLHDEIIDPHTLLQLAID</sequence>
<proteinExistence type="predicted"/>
<dbReference type="InterPro" id="IPR000916">
    <property type="entry name" value="Bet_v_I/MLP"/>
</dbReference>
<dbReference type="Pfam" id="PF00407">
    <property type="entry name" value="Bet_v_1"/>
    <property type="match status" value="1"/>
</dbReference>
<name>A0A7J6I5K7_CANSA</name>
<feature type="non-terminal residue" evidence="2">
    <location>
        <position position="135"/>
    </location>
</feature>
<reference evidence="2 3" key="1">
    <citation type="journal article" date="2020" name="bioRxiv">
        <title>Sequence and annotation of 42 cannabis genomes reveals extensive copy number variation in cannabinoid synthesis and pathogen resistance genes.</title>
        <authorList>
            <person name="Mckernan K.J."/>
            <person name="Helbert Y."/>
            <person name="Kane L.T."/>
            <person name="Ebling H."/>
            <person name="Zhang L."/>
            <person name="Liu B."/>
            <person name="Eaton Z."/>
            <person name="Mclaughlin S."/>
            <person name="Kingan S."/>
            <person name="Baybayan P."/>
            <person name="Concepcion G."/>
            <person name="Jordan M."/>
            <person name="Riva A."/>
            <person name="Barbazuk W."/>
            <person name="Harkins T."/>
        </authorList>
    </citation>
    <scope>NUCLEOTIDE SEQUENCE [LARGE SCALE GENOMIC DNA]</scope>
    <source>
        <strain evidence="3">cv. Jamaican Lion 4</strain>
        <tissue evidence="2">Leaf</tissue>
    </source>
</reference>
<evidence type="ECO:0000313" key="3">
    <source>
        <dbReference type="Proteomes" id="UP000583929"/>
    </source>
</evidence>